<dbReference type="OrthoDB" id="763969at2"/>
<organism evidence="1 2">
    <name type="scientific">Spirosoma oryzae</name>
    <dbReference type="NCBI Taxonomy" id="1469603"/>
    <lineage>
        <taxon>Bacteria</taxon>
        <taxon>Pseudomonadati</taxon>
        <taxon>Bacteroidota</taxon>
        <taxon>Cytophagia</taxon>
        <taxon>Cytophagales</taxon>
        <taxon>Cytophagaceae</taxon>
        <taxon>Spirosoma</taxon>
    </lineage>
</organism>
<name>A0A2T0TNE3_9BACT</name>
<proteinExistence type="predicted"/>
<protein>
    <submittedName>
        <fullName evidence="1">Uncharacterized protein</fullName>
    </submittedName>
</protein>
<evidence type="ECO:0000313" key="1">
    <source>
        <dbReference type="EMBL" id="PRY47048.1"/>
    </source>
</evidence>
<dbReference type="EMBL" id="PVTE01000001">
    <property type="protein sequence ID" value="PRY47048.1"/>
    <property type="molecule type" value="Genomic_DNA"/>
</dbReference>
<dbReference type="AlphaFoldDB" id="A0A2T0TNE3"/>
<keyword evidence="2" id="KW-1185">Reference proteome</keyword>
<gene>
    <name evidence="1" type="ORF">CLV58_101112</name>
</gene>
<dbReference type="PROSITE" id="PS51257">
    <property type="entry name" value="PROKAR_LIPOPROTEIN"/>
    <property type="match status" value="1"/>
</dbReference>
<accession>A0A2T0TNE3</accession>
<evidence type="ECO:0000313" key="2">
    <source>
        <dbReference type="Proteomes" id="UP000238375"/>
    </source>
</evidence>
<dbReference type="RefSeq" id="WP_106135812.1">
    <property type="nucleotide sequence ID" value="NZ_PVTE01000001.1"/>
</dbReference>
<comment type="caution">
    <text evidence="1">The sequence shown here is derived from an EMBL/GenBank/DDBJ whole genome shotgun (WGS) entry which is preliminary data.</text>
</comment>
<dbReference type="Proteomes" id="UP000238375">
    <property type="component" value="Unassembled WGS sequence"/>
</dbReference>
<sequence length="139" mass="15865">MVKELLLIPFLVFACIYTVHGQFMNGVSSYFKTPNGNSICDGTEVSDYINAPVGKLDKWYFYKDRIIGIGDSGYFILDEVNSLDRLYTTYSETEWSAEIERRDLSPYFGLNGTPWKMVTGENAILQNLIDIGFFILSQE</sequence>
<reference evidence="1 2" key="1">
    <citation type="submission" date="2018-03" db="EMBL/GenBank/DDBJ databases">
        <title>Genomic Encyclopedia of Archaeal and Bacterial Type Strains, Phase II (KMG-II): from individual species to whole genera.</title>
        <authorList>
            <person name="Goeker M."/>
        </authorList>
    </citation>
    <scope>NUCLEOTIDE SEQUENCE [LARGE SCALE GENOMIC DNA]</scope>
    <source>
        <strain evidence="1 2">DSM 28354</strain>
    </source>
</reference>